<dbReference type="EMBL" id="NDWU01000002">
    <property type="protein sequence ID" value="PUA34241.1"/>
    <property type="molecule type" value="Genomic_DNA"/>
</dbReference>
<evidence type="ECO:0000313" key="2">
    <source>
        <dbReference type="EMBL" id="PUA34241.1"/>
    </source>
</evidence>
<dbReference type="Pfam" id="PF01850">
    <property type="entry name" value="PIN"/>
    <property type="match status" value="1"/>
</dbReference>
<dbReference type="Proteomes" id="UP000244066">
    <property type="component" value="Unassembled WGS sequence"/>
</dbReference>
<name>A0A2R7Y9M0_9ARCH</name>
<sequence length="193" mass="22314">MRLEKLSYNCNLNILLQGNIPKLFFKLLYLIYLNLCPFIPELKLWVFLGDHLIIDTTYLLPLVRIGVETDLLRAIAENRTKERISFTDLKVSLISLFEMQAKASRLDIPPSDVIKAIEVILKTFRVIPFYTEKIITLAHKLKELIEDYMDRIILATAIAAGESLITEDSRILSIKDGIRQKYNIQIKTYKDLA</sequence>
<dbReference type="Gene3D" id="3.40.50.1010">
    <property type="entry name" value="5'-nuclease"/>
    <property type="match status" value="1"/>
</dbReference>
<organism evidence="2 3">
    <name type="scientific">Candidatus Terraquivivens tikiterensis</name>
    <dbReference type="NCBI Taxonomy" id="1980982"/>
    <lineage>
        <taxon>Archaea</taxon>
        <taxon>Nitrososphaerota</taxon>
        <taxon>Candidatus Wolframiiraptoraceae</taxon>
        <taxon>Candidatus Terraquivivens</taxon>
    </lineage>
</organism>
<protein>
    <recommendedName>
        <fullName evidence="1">PIN domain-containing protein</fullName>
    </recommendedName>
</protein>
<proteinExistence type="predicted"/>
<evidence type="ECO:0000259" key="1">
    <source>
        <dbReference type="Pfam" id="PF01850"/>
    </source>
</evidence>
<evidence type="ECO:0000313" key="3">
    <source>
        <dbReference type="Proteomes" id="UP000244066"/>
    </source>
</evidence>
<dbReference type="AlphaFoldDB" id="A0A2R7Y9M0"/>
<comment type="caution">
    <text evidence="2">The sequence shown here is derived from an EMBL/GenBank/DDBJ whole genome shotgun (WGS) entry which is preliminary data.</text>
</comment>
<accession>A0A2R7Y9M0</accession>
<dbReference type="InterPro" id="IPR029060">
    <property type="entry name" value="PIN-like_dom_sf"/>
</dbReference>
<dbReference type="InterPro" id="IPR002716">
    <property type="entry name" value="PIN_dom"/>
</dbReference>
<feature type="domain" description="PIN" evidence="1">
    <location>
        <begin position="53"/>
        <end position="174"/>
    </location>
</feature>
<gene>
    <name evidence="2" type="ORF">B9J98_01235</name>
</gene>
<reference evidence="2 3" key="1">
    <citation type="submission" date="2017-04" db="EMBL/GenBank/DDBJ databases">
        <title>Draft Aigarchaeota genome from a New Zealand hot spring.</title>
        <authorList>
            <person name="Reysenbach A.-L."/>
            <person name="Donaho J.A."/>
            <person name="Gerhart J."/>
            <person name="Kelley J.F."/>
            <person name="Kouba K."/>
            <person name="Podar M."/>
            <person name="Stott M."/>
        </authorList>
    </citation>
    <scope>NUCLEOTIDE SEQUENCE [LARGE SCALE GENOMIC DNA]</scope>
    <source>
        <strain evidence="2">NZ13_MG1</strain>
    </source>
</reference>
<dbReference type="SUPFAM" id="SSF88723">
    <property type="entry name" value="PIN domain-like"/>
    <property type="match status" value="1"/>
</dbReference>